<feature type="binding site" evidence="2">
    <location>
        <position position="66"/>
    </location>
    <ligand>
        <name>Fe cation</name>
        <dbReference type="ChEBI" id="CHEBI:24875"/>
    </ligand>
</feature>
<keyword evidence="2" id="KW-0479">Metal-binding</keyword>
<dbReference type="RefSeq" id="WP_186744297.1">
    <property type="nucleotide sequence ID" value="NZ_CP060394.1"/>
</dbReference>
<dbReference type="Gene3D" id="2.60.120.10">
    <property type="entry name" value="Jelly Rolls"/>
    <property type="match status" value="2"/>
</dbReference>
<dbReference type="InterPro" id="IPR012093">
    <property type="entry name" value="Pirin"/>
</dbReference>
<evidence type="ECO:0000256" key="1">
    <source>
        <dbReference type="ARBA" id="ARBA00008416"/>
    </source>
</evidence>
<dbReference type="PANTHER" id="PTHR43594">
    <property type="entry name" value="QUERCETIN 2,3-DIOXYGENASE"/>
    <property type="match status" value="1"/>
</dbReference>
<name>A0A7G8BKQ9_9BACT</name>
<dbReference type="GO" id="GO:0046872">
    <property type="term" value="F:metal ion binding"/>
    <property type="evidence" value="ECO:0007669"/>
    <property type="project" value="UniProtKB-KW"/>
</dbReference>
<dbReference type="Pfam" id="PF05726">
    <property type="entry name" value="Pirin_C"/>
    <property type="match status" value="1"/>
</dbReference>
<dbReference type="AlphaFoldDB" id="A0A7G8BKQ9"/>
<dbReference type="CDD" id="cd02909">
    <property type="entry name" value="cupin_pirin_N"/>
    <property type="match status" value="1"/>
</dbReference>
<evidence type="ECO:0000256" key="3">
    <source>
        <dbReference type="RuleBase" id="RU003457"/>
    </source>
</evidence>
<feature type="domain" description="Pirin N-terminal" evidence="4">
    <location>
        <begin position="23"/>
        <end position="130"/>
    </location>
</feature>
<sequence length="290" mass="31510">MSEVKKVLEVYGPGSNHWVGDGFPVRNMFPSNGLREEIDPFLMLDYAGPSYFEPSQQSHGVGEHPHRGFETVTIAYQGAVSHRDSAGNAGIIFPGDVQWMTAAAGIVHEEMHEQEFAKNGGTFEMIQLWVNLPKAVKMSKPRYQGITKEQIPTVDLGNGSYARVIAGELGGARGPASTFTPVNLFDVRLTAGSKVELPIPEGHNTGVFVLKGNIALNGGDSLKGEARIATVSPEGESVLIEAKEDSTLLILSGEPINEPVFSYGRFVMNTRDEIMQAVHDYNDGKMGHLR</sequence>
<dbReference type="CDD" id="cd02247">
    <property type="entry name" value="cupin_pirin_C"/>
    <property type="match status" value="1"/>
</dbReference>
<comment type="similarity">
    <text evidence="1 3">Belongs to the pirin family.</text>
</comment>
<protein>
    <submittedName>
        <fullName evidence="6">Pirin family protein</fullName>
    </submittedName>
</protein>
<dbReference type="KEGG" id="adin:H7849_03900"/>
<evidence type="ECO:0000259" key="4">
    <source>
        <dbReference type="Pfam" id="PF02678"/>
    </source>
</evidence>
<dbReference type="InterPro" id="IPR014710">
    <property type="entry name" value="RmlC-like_jellyroll"/>
</dbReference>
<dbReference type="Proteomes" id="UP000515312">
    <property type="component" value="Chromosome"/>
</dbReference>
<dbReference type="EMBL" id="CP060394">
    <property type="protein sequence ID" value="QNI33129.1"/>
    <property type="molecule type" value="Genomic_DNA"/>
</dbReference>
<dbReference type="InterPro" id="IPR008778">
    <property type="entry name" value="Pirin_C_dom"/>
</dbReference>
<dbReference type="InterPro" id="IPR053186">
    <property type="entry name" value="QDO-related"/>
</dbReference>
<feature type="binding site" evidence="2">
    <location>
        <position position="110"/>
    </location>
    <ligand>
        <name>Fe cation</name>
        <dbReference type="ChEBI" id="CHEBI:24875"/>
    </ligand>
</feature>
<gene>
    <name evidence="6" type="ORF">H7849_03900</name>
</gene>
<dbReference type="InterPro" id="IPR011051">
    <property type="entry name" value="RmlC_Cupin_sf"/>
</dbReference>
<proteinExistence type="inferred from homology"/>
<evidence type="ECO:0000313" key="6">
    <source>
        <dbReference type="EMBL" id="QNI33129.1"/>
    </source>
</evidence>
<accession>A0A7G8BKQ9</accession>
<feature type="binding site" evidence="2">
    <location>
        <position position="108"/>
    </location>
    <ligand>
        <name>Fe cation</name>
        <dbReference type="ChEBI" id="CHEBI:24875"/>
    </ligand>
</feature>
<keyword evidence="7" id="KW-1185">Reference proteome</keyword>
<dbReference type="PIRSF" id="PIRSF006232">
    <property type="entry name" value="Pirin"/>
    <property type="match status" value="1"/>
</dbReference>
<comment type="cofactor">
    <cofactor evidence="2">
        <name>Fe cation</name>
        <dbReference type="ChEBI" id="CHEBI:24875"/>
    </cofactor>
    <text evidence="2">Binds 1 Fe cation per subunit.</text>
</comment>
<evidence type="ECO:0000313" key="7">
    <source>
        <dbReference type="Proteomes" id="UP000515312"/>
    </source>
</evidence>
<reference evidence="6 7" key="1">
    <citation type="submission" date="2020-08" db="EMBL/GenBank/DDBJ databases">
        <title>Edaphobacter telluris sp. nov. and Acidobacterium dinghuensis sp. nov., two acidobacteria isolated from forest soil.</title>
        <authorList>
            <person name="Fu J."/>
            <person name="Qiu L."/>
        </authorList>
    </citation>
    <scope>NUCLEOTIDE SEQUENCE [LARGE SCALE GENOMIC DNA]</scope>
    <source>
        <strain evidence="6">4Y35</strain>
    </source>
</reference>
<feature type="domain" description="Pirin C-terminal" evidence="5">
    <location>
        <begin position="185"/>
        <end position="287"/>
    </location>
</feature>
<keyword evidence="2" id="KW-0408">Iron</keyword>
<evidence type="ECO:0000259" key="5">
    <source>
        <dbReference type="Pfam" id="PF05726"/>
    </source>
</evidence>
<dbReference type="InterPro" id="IPR003829">
    <property type="entry name" value="Pirin_N_dom"/>
</dbReference>
<evidence type="ECO:0000256" key="2">
    <source>
        <dbReference type="PIRSR" id="PIRSR006232-1"/>
    </source>
</evidence>
<feature type="binding site" evidence="2">
    <location>
        <position position="64"/>
    </location>
    <ligand>
        <name>Fe cation</name>
        <dbReference type="ChEBI" id="CHEBI:24875"/>
    </ligand>
</feature>
<dbReference type="PANTHER" id="PTHR43594:SF1">
    <property type="entry name" value="QUERCETIN 2,3-DIOXYGENASE PA2418-RELATED"/>
    <property type="match status" value="1"/>
</dbReference>
<dbReference type="SUPFAM" id="SSF51182">
    <property type="entry name" value="RmlC-like cupins"/>
    <property type="match status" value="1"/>
</dbReference>
<organism evidence="6 7">
    <name type="scientific">Alloacidobacterium dinghuense</name>
    <dbReference type="NCBI Taxonomy" id="2763107"/>
    <lineage>
        <taxon>Bacteria</taxon>
        <taxon>Pseudomonadati</taxon>
        <taxon>Acidobacteriota</taxon>
        <taxon>Terriglobia</taxon>
        <taxon>Terriglobales</taxon>
        <taxon>Acidobacteriaceae</taxon>
        <taxon>Alloacidobacterium</taxon>
    </lineage>
</organism>
<dbReference type="Pfam" id="PF02678">
    <property type="entry name" value="Pirin"/>
    <property type="match status" value="1"/>
</dbReference>